<reference evidence="2 3" key="1">
    <citation type="submission" date="2017-11" db="EMBL/GenBank/DDBJ databases">
        <title>De novo assembly and phasing of dikaryotic genomes from two isolates of Puccinia coronata f. sp. avenae, the causal agent of oat crown rust.</title>
        <authorList>
            <person name="Miller M.E."/>
            <person name="Zhang Y."/>
            <person name="Omidvar V."/>
            <person name="Sperschneider J."/>
            <person name="Schwessinger B."/>
            <person name="Raley C."/>
            <person name="Palmer J.M."/>
            <person name="Garnica D."/>
            <person name="Upadhyaya N."/>
            <person name="Rathjen J."/>
            <person name="Taylor J.M."/>
            <person name="Park R.F."/>
            <person name="Dodds P.N."/>
            <person name="Hirsch C.D."/>
            <person name="Kianian S.F."/>
            <person name="Figueroa M."/>
        </authorList>
    </citation>
    <scope>NUCLEOTIDE SEQUENCE [LARGE SCALE GENOMIC DNA]</scope>
    <source>
        <strain evidence="2">12NC29</strain>
    </source>
</reference>
<protein>
    <submittedName>
        <fullName evidence="2">Uncharacterized protein</fullName>
    </submittedName>
</protein>
<comment type="caution">
    <text evidence="2">The sequence shown here is derived from an EMBL/GenBank/DDBJ whole genome shotgun (WGS) entry which is preliminary data.</text>
</comment>
<dbReference type="AlphaFoldDB" id="A0A2N5TTL4"/>
<dbReference type="PROSITE" id="PS51257">
    <property type="entry name" value="PROKAR_LIPOPROTEIN"/>
    <property type="match status" value="1"/>
</dbReference>
<feature type="region of interest" description="Disordered" evidence="1">
    <location>
        <begin position="52"/>
        <end position="96"/>
    </location>
</feature>
<name>A0A2N5TTL4_9BASI</name>
<evidence type="ECO:0000313" key="2">
    <source>
        <dbReference type="EMBL" id="PLW28817.1"/>
    </source>
</evidence>
<dbReference type="EMBL" id="PGCJ01000431">
    <property type="protein sequence ID" value="PLW28817.1"/>
    <property type="molecule type" value="Genomic_DNA"/>
</dbReference>
<evidence type="ECO:0000256" key="1">
    <source>
        <dbReference type="SAM" id="MobiDB-lite"/>
    </source>
</evidence>
<dbReference type="Proteomes" id="UP000235388">
    <property type="component" value="Unassembled WGS sequence"/>
</dbReference>
<accession>A0A2N5TTL4</accession>
<sequence>MELGIKAHQSWLIFPALHPCAAISFLACPPTSAITPSAIIPSAITPSAITPSAITPSAITPTPQQPNGHFRQPSRPTEQGAPRVNGGQDLFNLLSH</sequence>
<evidence type="ECO:0000313" key="3">
    <source>
        <dbReference type="Proteomes" id="UP000235388"/>
    </source>
</evidence>
<organism evidence="2 3">
    <name type="scientific">Puccinia coronata f. sp. avenae</name>
    <dbReference type="NCBI Taxonomy" id="200324"/>
    <lineage>
        <taxon>Eukaryota</taxon>
        <taxon>Fungi</taxon>
        <taxon>Dikarya</taxon>
        <taxon>Basidiomycota</taxon>
        <taxon>Pucciniomycotina</taxon>
        <taxon>Pucciniomycetes</taxon>
        <taxon>Pucciniales</taxon>
        <taxon>Pucciniaceae</taxon>
        <taxon>Puccinia</taxon>
    </lineage>
</organism>
<keyword evidence="3" id="KW-1185">Reference proteome</keyword>
<gene>
    <name evidence="2" type="ORF">PCANC_25190</name>
</gene>
<proteinExistence type="predicted"/>
<feature type="compositionally biased region" description="Low complexity" evidence="1">
    <location>
        <begin position="52"/>
        <end position="62"/>
    </location>
</feature>